<feature type="domain" description="F-box" evidence="1">
    <location>
        <begin position="1"/>
        <end position="47"/>
    </location>
</feature>
<keyword evidence="3" id="KW-1185">Reference proteome</keyword>
<dbReference type="OMA" id="GIYRSCT"/>
<name>A0A5M3MXN0_CONPW</name>
<dbReference type="RefSeq" id="XP_007765727.1">
    <property type="nucleotide sequence ID" value="XM_007767537.1"/>
</dbReference>
<proteinExistence type="predicted"/>
<evidence type="ECO:0000313" key="2">
    <source>
        <dbReference type="EMBL" id="EIW83860.1"/>
    </source>
</evidence>
<reference evidence="3" key="1">
    <citation type="journal article" date="2012" name="Science">
        <title>The Paleozoic origin of enzymatic lignin decomposition reconstructed from 31 fungal genomes.</title>
        <authorList>
            <person name="Floudas D."/>
            <person name="Binder M."/>
            <person name="Riley R."/>
            <person name="Barry K."/>
            <person name="Blanchette R.A."/>
            <person name="Henrissat B."/>
            <person name="Martinez A.T."/>
            <person name="Otillar R."/>
            <person name="Spatafora J.W."/>
            <person name="Yadav J.S."/>
            <person name="Aerts A."/>
            <person name="Benoit I."/>
            <person name="Boyd A."/>
            <person name="Carlson A."/>
            <person name="Copeland A."/>
            <person name="Coutinho P.M."/>
            <person name="de Vries R.P."/>
            <person name="Ferreira P."/>
            <person name="Findley K."/>
            <person name="Foster B."/>
            <person name="Gaskell J."/>
            <person name="Glotzer D."/>
            <person name="Gorecki P."/>
            <person name="Heitman J."/>
            <person name="Hesse C."/>
            <person name="Hori C."/>
            <person name="Igarashi K."/>
            <person name="Jurgens J.A."/>
            <person name="Kallen N."/>
            <person name="Kersten P."/>
            <person name="Kohler A."/>
            <person name="Kuees U."/>
            <person name="Kumar T.K.A."/>
            <person name="Kuo A."/>
            <person name="LaButti K."/>
            <person name="Larrondo L.F."/>
            <person name="Lindquist E."/>
            <person name="Ling A."/>
            <person name="Lombard V."/>
            <person name="Lucas S."/>
            <person name="Lundell T."/>
            <person name="Martin R."/>
            <person name="McLaughlin D.J."/>
            <person name="Morgenstern I."/>
            <person name="Morin E."/>
            <person name="Murat C."/>
            <person name="Nagy L.G."/>
            <person name="Nolan M."/>
            <person name="Ohm R.A."/>
            <person name="Patyshakuliyeva A."/>
            <person name="Rokas A."/>
            <person name="Ruiz-Duenas F.J."/>
            <person name="Sabat G."/>
            <person name="Salamov A."/>
            <person name="Samejima M."/>
            <person name="Schmutz J."/>
            <person name="Slot J.C."/>
            <person name="St John F."/>
            <person name="Stenlid J."/>
            <person name="Sun H."/>
            <person name="Sun S."/>
            <person name="Syed K."/>
            <person name="Tsang A."/>
            <person name="Wiebenga A."/>
            <person name="Young D."/>
            <person name="Pisabarro A."/>
            <person name="Eastwood D.C."/>
            <person name="Martin F."/>
            <person name="Cullen D."/>
            <person name="Grigoriev I.V."/>
            <person name="Hibbett D.S."/>
        </authorList>
    </citation>
    <scope>NUCLEOTIDE SEQUENCE [LARGE SCALE GENOMIC DNA]</scope>
    <source>
        <strain evidence="3">RWD-64-598 SS2</strain>
    </source>
</reference>
<protein>
    <recommendedName>
        <fullName evidence="1">F-box domain-containing protein</fullName>
    </recommendedName>
</protein>
<dbReference type="PROSITE" id="PS50181">
    <property type="entry name" value="FBOX"/>
    <property type="match status" value="1"/>
</dbReference>
<sequence length="485" mass="53741">MTSLVDLPHDVLTIICQHLSAAGLLSLSQTCRGLYKIGCDDYLWHSLLRSINLPLDISPDTDPRSLSGRDTKALVVRALKLDRNWRRSRPQVRRVVPLIDTPADTFVDELVFLPGSQWLVTAQVAGGVRTRVTLWLLGDVDKPLVVGSYDLRGRPRSFTAYLDSERKVVIICGIMMWDRQSFIKAHSINIDECDRAITPVATIYDTEVSKLPHLGMLCSVSVHKDTIAANFVVMGGDTSSRKQTENILFHNFMTNATLITKTLVPSFAGSHSLRFTHSRFITATHHDDLFGEVLDISKIASSLSDAAPSKDEYPFAALQDKLSLTSFLLQSSHHIHMDYYLSVGTPHPYLNRDILCALALPWPGSSYPAADLYQLNLRTGALDRHEHFSVANSEHVIVNDEVHLGPSGRRAVWLCGRAGNATVMKWACGGRVDGEEVAGRSSPMIDTSSGLPFRVEECHRLAFDEATCRMCVATHSGCLYLLDFA</sequence>
<dbReference type="InterPro" id="IPR036047">
    <property type="entry name" value="F-box-like_dom_sf"/>
</dbReference>
<dbReference type="OrthoDB" id="424465at2759"/>
<accession>A0A5M3MXN0</accession>
<dbReference type="SUPFAM" id="SSF81383">
    <property type="entry name" value="F-box domain"/>
    <property type="match status" value="1"/>
</dbReference>
<comment type="caution">
    <text evidence="2">The sequence shown here is derived from an EMBL/GenBank/DDBJ whole genome shotgun (WGS) entry which is preliminary data.</text>
</comment>
<dbReference type="GeneID" id="19202777"/>
<evidence type="ECO:0000259" key="1">
    <source>
        <dbReference type="PROSITE" id="PS50181"/>
    </source>
</evidence>
<dbReference type="Gene3D" id="1.20.1280.50">
    <property type="match status" value="1"/>
</dbReference>
<dbReference type="Pfam" id="PF12937">
    <property type="entry name" value="F-box-like"/>
    <property type="match status" value="1"/>
</dbReference>
<dbReference type="InterPro" id="IPR001810">
    <property type="entry name" value="F-box_dom"/>
</dbReference>
<evidence type="ECO:0000313" key="3">
    <source>
        <dbReference type="Proteomes" id="UP000053558"/>
    </source>
</evidence>
<dbReference type="AlphaFoldDB" id="A0A5M3MXN0"/>
<dbReference type="Proteomes" id="UP000053558">
    <property type="component" value="Unassembled WGS sequence"/>
</dbReference>
<gene>
    <name evidence="2" type="ORF">CONPUDRAFT_150910</name>
</gene>
<dbReference type="KEGG" id="cput:CONPUDRAFT_150910"/>
<dbReference type="EMBL" id="JH711575">
    <property type="protein sequence ID" value="EIW83860.1"/>
    <property type="molecule type" value="Genomic_DNA"/>
</dbReference>
<organism evidence="2 3">
    <name type="scientific">Coniophora puteana (strain RWD-64-598)</name>
    <name type="common">Brown rot fungus</name>
    <dbReference type="NCBI Taxonomy" id="741705"/>
    <lineage>
        <taxon>Eukaryota</taxon>
        <taxon>Fungi</taxon>
        <taxon>Dikarya</taxon>
        <taxon>Basidiomycota</taxon>
        <taxon>Agaricomycotina</taxon>
        <taxon>Agaricomycetes</taxon>
        <taxon>Agaricomycetidae</taxon>
        <taxon>Boletales</taxon>
        <taxon>Coniophorineae</taxon>
        <taxon>Coniophoraceae</taxon>
        <taxon>Coniophora</taxon>
    </lineage>
</organism>